<evidence type="ECO:0000313" key="1">
    <source>
        <dbReference type="EMBL" id="KAH7844394.1"/>
    </source>
</evidence>
<accession>A0ACB7XTG2</accession>
<dbReference type="Proteomes" id="UP000828048">
    <property type="component" value="Chromosome 1"/>
</dbReference>
<proteinExistence type="predicted"/>
<comment type="caution">
    <text evidence="1">The sequence shown here is derived from an EMBL/GenBank/DDBJ whole genome shotgun (WGS) entry which is preliminary data.</text>
</comment>
<gene>
    <name evidence="1" type="ORF">Vadar_027477</name>
</gene>
<keyword evidence="2" id="KW-1185">Reference proteome</keyword>
<name>A0ACB7XTG2_9ERIC</name>
<dbReference type="EMBL" id="CM037151">
    <property type="protein sequence ID" value="KAH7844394.1"/>
    <property type="molecule type" value="Genomic_DNA"/>
</dbReference>
<evidence type="ECO:0000313" key="2">
    <source>
        <dbReference type="Proteomes" id="UP000828048"/>
    </source>
</evidence>
<reference evidence="1 2" key="1">
    <citation type="journal article" date="2021" name="Hortic Res">
        <title>High-quality reference genome and annotation aids understanding of berry development for evergreen blueberry (Vaccinium darrowii).</title>
        <authorList>
            <person name="Yu J."/>
            <person name="Hulse-Kemp A.M."/>
            <person name="Babiker E."/>
            <person name="Staton M."/>
        </authorList>
    </citation>
    <scope>NUCLEOTIDE SEQUENCE [LARGE SCALE GENOMIC DNA]</scope>
    <source>
        <strain evidence="2">cv. NJ 8807/NJ 8810</strain>
        <tissue evidence="1">Young leaf</tissue>
    </source>
</reference>
<sequence>MLKAHSPENSTQTHPKSGRKPLQPRNFPVNAPINHQLNPRSKPKSEKWIEISVIDDSNKENNNNNPHMVCYAATPTKKIESIDVSLAEELSAIRQKLERMKLDKEETEKMLRDRDLALEMSMKELVERGEIQKILEIEVDRLFRLKELKSSCMRTPIRSLREKQQGRTIKDEQSEEMNVEDAIESKDESPMQSPISEIHSEK</sequence>
<protein>
    <submittedName>
        <fullName evidence="1">Uncharacterized protein</fullName>
    </submittedName>
</protein>
<organism evidence="1 2">
    <name type="scientific">Vaccinium darrowii</name>
    <dbReference type="NCBI Taxonomy" id="229202"/>
    <lineage>
        <taxon>Eukaryota</taxon>
        <taxon>Viridiplantae</taxon>
        <taxon>Streptophyta</taxon>
        <taxon>Embryophyta</taxon>
        <taxon>Tracheophyta</taxon>
        <taxon>Spermatophyta</taxon>
        <taxon>Magnoliopsida</taxon>
        <taxon>eudicotyledons</taxon>
        <taxon>Gunneridae</taxon>
        <taxon>Pentapetalae</taxon>
        <taxon>asterids</taxon>
        <taxon>Ericales</taxon>
        <taxon>Ericaceae</taxon>
        <taxon>Vaccinioideae</taxon>
        <taxon>Vaccinieae</taxon>
        <taxon>Vaccinium</taxon>
    </lineage>
</organism>